<dbReference type="Proteomes" id="UP000590460">
    <property type="component" value="Unassembled WGS sequence"/>
</dbReference>
<comment type="catalytic activity">
    <reaction evidence="11">
        <text>a tRNA with a 3' CCA end + 2 CTP + ATP = a tRNA with a 3' CCACCA end + 3 diphosphate</text>
        <dbReference type="Rhea" id="RHEA:76235"/>
        <dbReference type="Rhea" id="RHEA-COMP:10468"/>
        <dbReference type="Rhea" id="RHEA-COMP:18655"/>
        <dbReference type="ChEBI" id="CHEBI:30616"/>
        <dbReference type="ChEBI" id="CHEBI:33019"/>
        <dbReference type="ChEBI" id="CHEBI:37563"/>
        <dbReference type="ChEBI" id="CHEBI:83071"/>
        <dbReference type="ChEBI" id="CHEBI:195187"/>
    </reaction>
</comment>
<feature type="binding site" evidence="11">
    <location>
        <position position="162"/>
    </location>
    <ligand>
        <name>ATP</name>
        <dbReference type="ChEBI" id="CHEBI:30616"/>
    </ligand>
</feature>
<comment type="catalytic activity">
    <reaction evidence="11">
        <text>a tRNA precursor + 2 CTP + ATP = a tRNA with a 3' CCA end + 3 diphosphate</text>
        <dbReference type="Rhea" id="RHEA:14433"/>
        <dbReference type="Rhea" id="RHEA-COMP:10465"/>
        <dbReference type="Rhea" id="RHEA-COMP:10468"/>
        <dbReference type="ChEBI" id="CHEBI:30616"/>
        <dbReference type="ChEBI" id="CHEBI:33019"/>
        <dbReference type="ChEBI" id="CHEBI:37563"/>
        <dbReference type="ChEBI" id="CHEBI:74896"/>
        <dbReference type="ChEBI" id="CHEBI:83071"/>
        <dbReference type="EC" id="2.7.7.72"/>
    </reaction>
</comment>
<name>A0A846ZA42_9LACO</name>
<keyword evidence="2 11" id="KW-0808">Transferase</keyword>
<comment type="subunit">
    <text evidence="11">Homodimer.</text>
</comment>
<dbReference type="InterPro" id="IPR032810">
    <property type="entry name" value="CCA-adding_enz_C"/>
</dbReference>
<evidence type="ECO:0000256" key="7">
    <source>
        <dbReference type="ARBA" id="ARBA00022800"/>
    </source>
</evidence>
<reference evidence="15 16" key="1">
    <citation type="submission" date="2020-04" db="EMBL/GenBank/DDBJ databases">
        <title>MicrobeNet Type strains.</title>
        <authorList>
            <person name="Nicholson A.C."/>
        </authorList>
    </citation>
    <scope>NUCLEOTIDE SEQUENCE [LARGE SCALE GENOMIC DNA]</scope>
    <source>
        <strain evidence="15 16">CCUG 54536</strain>
    </source>
</reference>
<proteinExistence type="inferred from homology"/>
<evidence type="ECO:0000259" key="14">
    <source>
        <dbReference type="Pfam" id="PF13735"/>
    </source>
</evidence>
<feature type="binding site" evidence="11">
    <location>
        <position position="32"/>
    </location>
    <ligand>
        <name>CTP</name>
        <dbReference type="ChEBI" id="CHEBI:37563"/>
    </ligand>
</feature>
<evidence type="ECO:0000259" key="12">
    <source>
        <dbReference type="Pfam" id="PF01743"/>
    </source>
</evidence>
<dbReference type="Pfam" id="PF01743">
    <property type="entry name" value="PolyA_pol"/>
    <property type="match status" value="1"/>
</dbReference>
<dbReference type="CDD" id="cd05398">
    <property type="entry name" value="NT_ClassII-CCAase"/>
    <property type="match status" value="1"/>
</dbReference>
<dbReference type="InterPro" id="IPR050264">
    <property type="entry name" value="Bact_CCA-adding_enz_type3_sf"/>
</dbReference>
<dbReference type="NCBIfam" id="NF009814">
    <property type="entry name" value="PRK13299.1"/>
    <property type="match status" value="1"/>
</dbReference>
<dbReference type="InterPro" id="IPR032828">
    <property type="entry name" value="PolyA_RNA-bd"/>
</dbReference>
<dbReference type="GO" id="GO:0004810">
    <property type="term" value="F:CCA tRNA nucleotidyltransferase activity"/>
    <property type="evidence" value="ECO:0007669"/>
    <property type="project" value="UniProtKB-UniRule"/>
</dbReference>
<feature type="binding site" evidence="11">
    <location>
        <position position="159"/>
    </location>
    <ligand>
        <name>CTP</name>
        <dbReference type="ChEBI" id="CHEBI:37563"/>
    </ligand>
</feature>
<protein>
    <recommendedName>
        <fullName evidence="11">CCA-adding enzyme</fullName>
        <ecNumber evidence="11">2.7.7.72</ecNumber>
    </recommendedName>
    <alternativeName>
        <fullName evidence="11">CCA tRNA nucleotidyltransferase</fullName>
    </alternativeName>
    <alternativeName>
        <fullName evidence="11">tRNA CCA-pyrophosphorylase</fullName>
    </alternativeName>
    <alternativeName>
        <fullName evidence="11">tRNA adenylyl-/cytidylyl- transferase</fullName>
    </alternativeName>
    <alternativeName>
        <fullName evidence="11">tRNA nucleotidyltransferase</fullName>
    </alternativeName>
    <alternativeName>
        <fullName evidence="11">tRNA-NT</fullName>
    </alternativeName>
</protein>
<evidence type="ECO:0000256" key="10">
    <source>
        <dbReference type="ARBA" id="ARBA00022884"/>
    </source>
</evidence>
<dbReference type="Gene3D" id="1.10.3090.10">
    <property type="entry name" value="cca-adding enzyme, domain 2"/>
    <property type="match status" value="1"/>
</dbReference>
<dbReference type="InterPro" id="IPR043519">
    <property type="entry name" value="NT_sf"/>
</dbReference>
<keyword evidence="10 11" id="KW-0694">RNA-binding</keyword>
<feature type="domain" description="CCA-adding enzyme C-terminal" evidence="14">
    <location>
        <begin position="255"/>
        <end position="394"/>
    </location>
</feature>
<feature type="binding site" evidence="11">
    <location>
        <position position="35"/>
    </location>
    <ligand>
        <name>ATP</name>
        <dbReference type="ChEBI" id="CHEBI:30616"/>
    </ligand>
</feature>
<comment type="cofactor">
    <cofactor evidence="1 11">
        <name>Mg(2+)</name>
        <dbReference type="ChEBI" id="CHEBI:18420"/>
    </cofactor>
</comment>
<keyword evidence="6 11" id="KW-0547">Nucleotide-binding</keyword>
<feature type="binding site" evidence="11">
    <location>
        <position position="116"/>
    </location>
    <ligand>
        <name>CTP</name>
        <dbReference type="ChEBI" id="CHEBI:37563"/>
    </ligand>
</feature>
<dbReference type="Pfam" id="PF13735">
    <property type="entry name" value="tRNA_NucTran2_2"/>
    <property type="match status" value="1"/>
</dbReference>
<comment type="caution">
    <text evidence="15">The sequence shown here is derived from an EMBL/GenBank/DDBJ whole genome shotgun (WGS) entry which is preliminary data.</text>
</comment>
<feature type="binding site" evidence="11">
    <location>
        <position position="165"/>
    </location>
    <ligand>
        <name>ATP</name>
        <dbReference type="ChEBI" id="CHEBI:30616"/>
    </ligand>
</feature>
<dbReference type="EMBL" id="JAAXPO010000001">
    <property type="protein sequence ID" value="NKZ17598.1"/>
    <property type="molecule type" value="Genomic_DNA"/>
</dbReference>
<dbReference type="HAMAP" id="MF_01263">
    <property type="entry name" value="CCA_bact_type3"/>
    <property type="match status" value="1"/>
</dbReference>
<dbReference type="EC" id="2.7.7.72" evidence="11"/>
<dbReference type="InterPro" id="IPR023068">
    <property type="entry name" value="CCA-adding_enz_firmicutes"/>
</dbReference>
<dbReference type="Gene3D" id="3.30.460.10">
    <property type="entry name" value="Beta Polymerase, domain 2"/>
    <property type="match status" value="1"/>
</dbReference>
<dbReference type="GO" id="GO:0000049">
    <property type="term" value="F:tRNA binding"/>
    <property type="evidence" value="ECO:0007669"/>
    <property type="project" value="UniProtKB-UniRule"/>
</dbReference>
<dbReference type="Pfam" id="PF12627">
    <property type="entry name" value="PolyA_pol_RNAbd"/>
    <property type="match status" value="1"/>
</dbReference>
<dbReference type="GO" id="GO:0001680">
    <property type="term" value="P:tRNA 3'-terminal CCA addition"/>
    <property type="evidence" value="ECO:0007669"/>
    <property type="project" value="UniProtKB-UniRule"/>
</dbReference>
<dbReference type="GO" id="GO:0042245">
    <property type="term" value="P:RNA repair"/>
    <property type="evidence" value="ECO:0007669"/>
    <property type="project" value="UniProtKB-KW"/>
</dbReference>
<evidence type="ECO:0000256" key="11">
    <source>
        <dbReference type="HAMAP-Rule" id="MF_01263"/>
    </source>
</evidence>
<evidence type="ECO:0000256" key="2">
    <source>
        <dbReference type="ARBA" id="ARBA00022679"/>
    </source>
</evidence>
<evidence type="ECO:0000256" key="6">
    <source>
        <dbReference type="ARBA" id="ARBA00022741"/>
    </source>
</evidence>
<dbReference type="InterPro" id="IPR002646">
    <property type="entry name" value="PolA_pol_head_dom"/>
</dbReference>
<evidence type="ECO:0000256" key="9">
    <source>
        <dbReference type="ARBA" id="ARBA00022842"/>
    </source>
</evidence>
<comment type="miscellaneous">
    <text evidence="11">A single active site specifically recognizes both ATP and CTP and is responsible for their addition.</text>
</comment>
<keyword evidence="9 11" id="KW-0460">Magnesium</keyword>
<feature type="binding site" evidence="11">
    <location>
        <position position="35"/>
    </location>
    <ligand>
        <name>CTP</name>
        <dbReference type="ChEBI" id="CHEBI:37563"/>
    </ligand>
</feature>
<feature type="domain" description="Poly A polymerase head" evidence="12">
    <location>
        <begin position="27"/>
        <end position="147"/>
    </location>
</feature>
<feature type="domain" description="tRNA nucleotidyltransferase/poly(A) polymerase RNA and SrmB- binding" evidence="13">
    <location>
        <begin position="174"/>
        <end position="229"/>
    </location>
</feature>
<feature type="binding site" evidence="11">
    <location>
        <position position="162"/>
    </location>
    <ligand>
        <name>CTP</name>
        <dbReference type="ChEBI" id="CHEBI:37563"/>
    </ligand>
</feature>
<keyword evidence="3 11" id="KW-0819">tRNA processing</keyword>
<dbReference type="SUPFAM" id="SSF81891">
    <property type="entry name" value="Poly A polymerase C-terminal region-like"/>
    <property type="match status" value="1"/>
</dbReference>
<dbReference type="GO" id="GO:0005524">
    <property type="term" value="F:ATP binding"/>
    <property type="evidence" value="ECO:0007669"/>
    <property type="project" value="UniProtKB-UniRule"/>
</dbReference>
<evidence type="ECO:0000259" key="13">
    <source>
        <dbReference type="Pfam" id="PF12627"/>
    </source>
</evidence>
<dbReference type="PANTHER" id="PTHR46173">
    <property type="entry name" value="CCA TRNA NUCLEOTIDYLTRANSFERASE 1, MITOCHONDRIAL"/>
    <property type="match status" value="1"/>
</dbReference>
<dbReference type="Gene3D" id="1.10.246.80">
    <property type="match status" value="1"/>
</dbReference>
<dbReference type="SUPFAM" id="SSF81301">
    <property type="entry name" value="Nucleotidyltransferase"/>
    <property type="match status" value="1"/>
</dbReference>
<comment type="similarity">
    <text evidence="11">Belongs to the tRNA nucleotidyltransferase/poly(A) polymerase family. Bacterial CCA-adding enzyme type 3 subfamily.</text>
</comment>
<dbReference type="PANTHER" id="PTHR46173:SF1">
    <property type="entry name" value="CCA TRNA NUCLEOTIDYLTRANSFERASE 1, MITOCHONDRIAL"/>
    <property type="match status" value="1"/>
</dbReference>
<dbReference type="RefSeq" id="WP_168675637.1">
    <property type="nucleotide sequence ID" value="NZ_BPKV01000010.1"/>
</dbReference>
<keyword evidence="7 11" id="KW-0692">RNA repair</keyword>
<evidence type="ECO:0000256" key="5">
    <source>
        <dbReference type="ARBA" id="ARBA00022723"/>
    </source>
</evidence>
<feature type="binding site" evidence="11">
    <location>
        <position position="168"/>
    </location>
    <ligand>
        <name>ATP</name>
        <dbReference type="ChEBI" id="CHEBI:30616"/>
    </ligand>
</feature>
<keyword evidence="8 11" id="KW-0067">ATP-binding</keyword>
<evidence type="ECO:0000313" key="16">
    <source>
        <dbReference type="Proteomes" id="UP000590460"/>
    </source>
</evidence>
<feature type="binding site" evidence="11">
    <location>
        <position position="168"/>
    </location>
    <ligand>
        <name>CTP</name>
        <dbReference type="ChEBI" id="CHEBI:37563"/>
    </ligand>
</feature>
<comment type="function">
    <text evidence="11">Catalyzes the addition and repair of the essential 3'-terminal CCA sequence in tRNAs without using a nucleic acid template. Adds these three nucleotides in the order of C, C, and A to the tRNA nucleotide-73, using CTP and ATP as substrates and producing inorganic pyrophosphate. tRNA 3'-terminal CCA addition is required both for tRNA processing and repair. Also involved in tRNA surveillance by mediating tandem CCA addition to generate a CCACCA at the 3' terminus of unstable tRNAs. While stable tRNAs receive only 3'-terminal CCA, unstable tRNAs are marked with CCACCA and rapidly degraded.</text>
</comment>
<dbReference type="AlphaFoldDB" id="A0A846ZA42"/>
<evidence type="ECO:0000256" key="4">
    <source>
        <dbReference type="ARBA" id="ARBA00022695"/>
    </source>
</evidence>
<feature type="binding site" evidence="11">
    <location>
        <position position="32"/>
    </location>
    <ligand>
        <name>ATP</name>
        <dbReference type="ChEBI" id="CHEBI:30616"/>
    </ligand>
</feature>
<evidence type="ECO:0000256" key="3">
    <source>
        <dbReference type="ARBA" id="ARBA00022694"/>
    </source>
</evidence>
<evidence type="ECO:0000256" key="1">
    <source>
        <dbReference type="ARBA" id="ARBA00001946"/>
    </source>
</evidence>
<keyword evidence="4 11" id="KW-0548">Nucleotidyltransferase</keyword>
<organism evidence="15 16">
    <name type="scientific">Leuconostoc holzapfelii</name>
    <dbReference type="NCBI Taxonomy" id="434464"/>
    <lineage>
        <taxon>Bacteria</taxon>
        <taxon>Bacillati</taxon>
        <taxon>Bacillota</taxon>
        <taxon>Bacilli</taxon>
        <taxon>Lactobacillales</taxon>
        <taxon>Lactobacillaceae</taxon>
        <taxon>Leuconostoc</taxon>
    </lineage>
</organism>
<accession>A0A846ZA42</accession>
<sequence length="403" mass="44721">MKIDKLPPEFVAAQPVLKRLESAGFEAYFVGGSVRDMLLNKPIHDVDIASSAFPQEVKKQFDKTVDTGIQHGTVMVLDHGLGYEITTFRTESTYTDFRRPDAVTFVRNLSEDLQRRDFTINALAMTADGEIVDLFNGLADLSEGIIRAVGEAEVRFTEDALRMMRALRFSAQLGFDIESATRAALQRLAPNLEKIAVERIRVEWEKLLLGQQAAISVAMAVEDGVLRYVPGEMAQWPLADFIQDLAVGQAASPVVAWAHLLTRSSLDETAMQQFLRRWKTSREVMKAAIAVAPVARAIDISDQWLLYQVYPFKDILLDVLRLIRTEAAVITDIQAALMALPIHDVRALAIDGGTLIAQKICQPGPQMGRILKTIERAVVEGRLPNTANNLLAFAKELSQHDPS</sequence>
<feature type="binding site" evidence="11">
    <location>
        <position position="116"/>
    </location>
    <ligand>
        <name>ATP</name>
        <dbReference type="ChEBI" id="CHEBI:30616"/>
    </ligand>
</feature>
<gene>
    <name evidence="11" type="primary">cca</name>
    <name evidence="15" type="ORF">HF966_00095</name>
</gene>
<evidence type="ECO:0000256" key="8">
    <source>
        <dbReference type="ARBA" id="ARBA00022840"/>
    </source>
</evidence>
<feature type="binding site" evidence="11">
    <location>
        <position position="47"/>
    </location>
    <ligand>
        <name>Mg(2+)</name>
        <dbReference type="ChEBI" id="CHEBI:18420"/>
    </ligand>
</feature>
<feature type="binding site" evidence="11">
    <location>
        <position position="45"/>
    </location>
    <ligand>
        <name>Mg(2+)</name>
        <dbReference type="ChEBI" id="CHEBI:18420"/>
    </ligand>
</feature>
<feature type="binding site" evidence="11">
    <location>
        <position position="165"/>
    </location>
    <ligand>
        <name>CTP</name>
        <dbReference type="ChEBI" id="CHEBI:37563"/>
    </ligand>
</feature>
<feature type="binding site" evidence="11">
    <location>
        <position position="159"/>
    </location>
    <ligand>
        <name>ATP</name>
        <dbReference type="ChEBI" id="CHEBI:30616"/>
    </ligand>
</feature>
<evidence type="ECO:0000313" key="15">
    <source>
        <dbReference type="EMBL" id="NKZ17598.1"/>
    </source>
</evidence>
<dbReference type="GO" id="GO:0000287">
    <property type="term" value="F:magnesium ion binding"/>
    <property type="evidence" value="ECO:0007669"/>
    <property type="project" value="UniProtKB-UniRule"/>
</dbReference>
<keyword evidence="5 11" id="KW-0479">Metal-binding</keyword>